<dbReference type="InterPro" id="IPR035919">
    <property type="entry name" value="EAL_sf"/>
</dbReference>
<accession>G6YSL8</accession>
<dbReference type="Gene3D" id="3.20.20.450">
    <property type="entry name" value="EAL domain"/>
    <property type="match status" value="1"/>
</dbReference>
<dbReference type="InterPro" id="IPR050706">
    <property type="entry name" value="Cyclic-di-GMP_PDE-like"/>
</dbReference>
<dbReference type="InterPro" id="IPR001633">
    <property type="entry name" value="EAL_dom"/>
</dbReference>
<evidence type="ECO:0000313" key="2">
    <source>
        <dbReference type="EMBL" id="EHJ04734.1"/>
    </source>
</evidence>
<dbReference type="AlphaFoldDB" id="G6YSL8"/>
<gene>
    <name evidence="2" type="ORF">KYE_09468</name>
</gene>
<name>G6YSL8_9GAMM</name>
<dbReference type="SUPFAM" id="SSF141868">
    <property type="entry name" value="EAL domain-like"/>
    <property type="match status" value="1"/>
</dbReference>
<organism evidence="2 3">
    <name type="scientific">Marinobacter manganoxydans MnI7-9</name>
    <dbReference type="NCBI Taxonomy" id="1094979"/>
    <lineage>
        <taxon>Bacteria</taxon>
        <taxon>Pseudomonadati</taxon>
        <taxon>Pseudomonadota</taxon>
        <taxon>Gammaproteobacteria</taxon>
        <taxon>Pseudomonadales</taxon>
        <taxon>Marinobacteraceae</taxon>
        <taxon>Marinobacter</taxon>
    </lineage>
</organism>
<keyword evidence="3" id="KW-1185">Reference proteome</keyword>
<dbReference type="PANTHER" id="PTHR33121:SF19">
    <property type="entry name" value="CYCLIC DI-GMP PHOSPHODIESTERASE PA2567"/>
    <property type="match status" value="1"/>
</dbReference>
<dbReference type="PANTHER" id="PTHR33121">
    <property type="entry name" value="CYCLIC DI-GMP PHOSPHODIESTERASE PDEF"/>
    <property type="match status" value="1"/>
</dbReference>
<feature type="domain" description="EAL" evidence="1">
    <location>
        <begin position="1"/>
        <end position="112"/>
    </location>
</feature>
<dbReference type="GO" id="GO:0071111">
    <property type="term" value="F:cyclic-guanylate-specific phosphodiesterase activity"/>
    <property type="evidence" value="ECO:0007669"/>
    <property type="project" value="InterPro"/>
</dbReference>
<dbReference type="Proteomes" id="UP000003208">
    <property type="component" value="Unassembled WGS sequence"/>
</dbReference>
<dbReference type="EMBL" id="AGTR01000034">
    <property type="protein sequence ID" value="EHJ04734.1"/>
    <property type="molecule type" value="Genomic_DNA"/>
</dbReference>
<dbReference type="Pfam" id="PF00563">
    <property type="entry name" value="EAL"/>
    <property type="match status" value="1"/>
</dbReference>
<evidence type="ECO:0000313" key="3">
    <source>
        <dbReference type="Proteomes" id="UP000003208"/>
    </source>
</evidence>
<dbReference type="PATRIC" id="fig|1094979.3.peg.1828"/>
<evidence type="ECO:0000259" key="1">
    <source>
        <dbReference type="PROSITE" id="PS50883"/>
    </source>
</evidence>
<protein>
    <submittedName>
        <fullName evidence="2">Diguanylate cyclase/phosphodiesterase</fullName>
    </submittedName>
</protein>
<dbReference type="RefSeq" id="WP_008172624.1">
    <property type="nucleotide sequence ID" value="NZ_AGTR01000034.1"/>
</dbReference>
<sequence>MNVSFQRSRWAAIETVAHRRWHAPAARLGPASEIKLDRALLQDIESSDNAKIIVETAIKMGQGLGYQVVAEGIETEHTARLIKSLGAEMMQGYWICPPRALEELKAWMEAENEVNRLIAET</sequence>
<reference evidence="2 3" key="1">
    <citation type="journal article" date="2012" name="J. Bacteriol.">
        <title>Genome sequence of deep-sea manganese-oxidizing bacterium Marinobacter manganoxydans MnI7-9.</title>
        <authorList>
            <person name="Wang H."/>
            <person name="Li H."/>
            <person name="Shao Z."/>
            <person name="Liao S."/>
            <person name="Johnstone L."/>
            <person name="Rensing C."/>
            <person name="Wang G."/>
        </authorList>
    </citation>
    <scope>NUCLEOTIDE SEQUENCE [LARGE SCALE GENOMIC DNA]</scope>
    <source>
        <strain evidence="2 3">MnI7-9</strain>
    </source>
</reference>
<proteinExistence type="predicted"/>
<dbReference type="PROSITE" id="PS50883">
    <property type="entry name" value="EAL"/>
    <property type="match status" value="1"/>
</dbReference>